<dbReference type="Proteomes" id="UP000540656">
    <property type="component" value="Unassembled WGS sequence"/>
</dbReference>
<dbReference type="GO" id="GO:0032993">
    <property type="term" value="C:protein-DNA complex"/>
    <property type="evidence" value="ECO:0007669"/>
    <property type="project" value="TreeGrafter"/>
</dbReference>
<comment type="similarity">
    <text evidence="1">Belongs to the LysR transcriptional regulatory family.</text>
</comment>
<dbReference type="PANTHER" id="PTHR30346">
    <property type="entry name" value="TRANSCRIPTIONAL DUAL REGULATOR HCAR-RELATED"/>
    <property type="match status" value="1"/>
</dbReference>
<feature type="region of interest" description="Disordered" evidence="5">
    <location>
        <begin position="190"/>
        <end position="267"/>
    </location>
</feature>
<evidence type="ECO:0000256" key="5">
    <source>
        <dbReference type="SAM" id="MobiDB-lite"/>
    </source>
</evidence>
<dbReference type="GO" id="GO:0003677">
    <property type="term" value="F:DNA binding"/>
    <property type="evidence" value="ECO:0007669"/>
    <property type="project" value="UniProtKB-KW"/>
</dbReference>
<evidence type="ECO:0000259" key="6">
    <source>
        <dbReference type="Pfam" id="PF03466"/>
    </source>
</evidence>
<keyword evidence="2" id="KW-0805">Transcription regulation</keyword>
<keyword evidence="3 7" id="KW-0238">DNA-binding</keyword>
<gene>
    <name evidence="7" type="ORF">BJ980_000615</name>
</gene>
<keyword evidence="4" id="KW-0804">Transcription</keyword>
<evidence type="ECO:0000256" key="3">
    <source>
        <dbReference type="ARBA" id="ARBA00023125"/>
    </source>
</evidence>
<dbReference type="EMBL" id="JACCAA010000001">
    <property type="protein sequence ID" value="NYG57692.1"/>
    <property type="molecule type" value="Genomic_DNA"/>
</dbReference>
<dbReference type="PANTHER" id="PTHR30346:SF0">
    <property type="entry name" value="HCA OPERON TRANSCRIPTIONAL ACTIVATOR HCAR"/>
    <property type="match status" value="1"/>
</dbReference>
<dbReference type="Pfam" id="PF03466">
    <property type="entry name" value="LysR_substrate"/>
    <property type="match status" value="1"/>
</dbReference>
<dbReference type="Gene3D" id="3.40.190.10">
    <property type="entry name" value="Periplasmic binding protein-like II"/>
    <property type="match status" value="2"/>
</dbReference>
<evidence type="ECO:0000313" key="7">
    <source>
        <dbReference type="EMBL" id="NYG57692.1"/>
    </source>
</evidence>
<evidence type="ECO:0000256" key="1">
    <source>
        <dbReference type="ARBA" id="ARBA00009437"/>
    </source>
</evidence>
<name>A0A7Y9RZJ8_9ACTN</name>
<feature type="compositionally biased region" description="Low complexity" evidence="5">
    <location>
        <begin position="216"/>
        <end position="231"/>
    </location>
</feature>
<protein>
    <submittedName>
        <fullName evidence="7">DNA-binding transcriptional LysR family regulator</fullName>
    </submittedName>
</protein>
<dbReference type="AlphaFoldDB" id="A0A7Y9RZJ8"/>
<accession>A0A7Y9RZJ8</accession>
<keyword evidence="8" id="KW-1185">Reference proteome</keyword>
<dbReference type="RefSeq" id="WP_343047664.1">
    <property type="nucleotide sequence ID" value="NZ_JACCAA010000001.1"/>
</dbReference>
<dbReference type="InterPro" id="IPR005119">
    <property type="entry name" value="LysR_subst-bd"/>
</dbReference>
<evidence type="ECO:0000313" key="8">
    <source>
        <dbReference type="Proteomes" id="UP000540656"/>
    </source>
</evidence>
<dbReference type="SUPFAM" id="SSF53850">
    <property type="entry name" value="Periplasmic binding protein-like II"/>
    <property type="match status" value="1"/>
</dbReference>
<dbReference type="GO" id="GO:0003700">
    <property type="term" value="F:DNA-binding transcription factor activity"/>
    <property type="evidence" value="ECO:0007669"/>
    <property type="project" value="TreeGrafter"/>
</dbReference>
<dbReference type="CDD" id="cd08414">
    <property type="entry name" value="PBP2_LTTR_aromatics_like"/>
    <property type="match status" value="1"/>
</dbReference>
<feature type="domain" description="LysR substrate-binding" evidence="6">
    <location>
        <begin position="5"/>
        <end position="189"/>
    </location>
</feature>
<proteinExistence type="inferred from homology"/>
<evidence type="ECO:0000256" key="2">
    <source>
        <dbReference type="ARBA" id="ARBA00023015"/>
    </source>
</evidence>
<evidence type="ECO:0000256" key="4">
    <source>
        <dbReference type="ARBA" id="ARBA00023163"/>
    </source>
</evidence>
<sequence length="267" mass="28980">MSDPLRIGFVPGVNPDKWAKVWRRRLPDSPLDMVPVGETEDPRSLLDDGGVDMCFVRLPIEREGVHLIPLWEEMPVVVLAKEHPAADWDEIPLEDLLAEQLVAGNVPDWEQIRTATPLPFPPMTTKDAIEVVASGTGMAILPMAVARLHNRKDVVHRPVLGLPTTRIGLAWLIANEDPRVETFIGIVRGRRETSSRENPPVAAPKKQGKKGAEATKQSGSKQSGSKKPGQGSARGTSGKRPQRAGKPARRGAPKPGSGRGGSSRRGR</sequence>
<comment type="caution">
    <text evidence="7">The sequence shown here is derived from an EMBL/GenBank/DDBJ whole genome shotgun (WGS) entry which is preliminary data.</text>
</comment>
<feature type="compositionally biased region" description="Basic residues" evidence="5">
    <location>
        <begin position="240"/>
        <end position="252"/>
    </location>
</feature>
<reference evidence="7 8" key="1">
    <citation type="submission" date="2020-07" db="EMBL/GenBank/DDBJ databases">
        <title>Sequencing the genomes of 1000 actinobacteria strains.</title>
        <authorList>
            <person name="Klenk H.-P."/>
        </authorList>
    </citation>
    <scope>NUCLEOTIDE SEQUENCE [LARGE SCALE GENOMIC DNA]</scope>
    <source>
        <strain evidence="7 8">DSM 23819</strain>
    </source>
</reference>
<organism evidence="7 8">
    <name type="scientific">Nocardioides daedukensis</name>
    <dbReference type="NCBI Taxonomy" id="634462"/>
    <lineage>
        <taxon>Bacteria</taxon>
        <taxon>Bacillati</taxon>
        <taxon>Actinomycetota</taxon>
        <taxon>Actinomycetes</taxon>
        <taxon>Propionibacteriales</taxon>
        <taxon>Nocardioidaceae</taxon>
        <taxon>Nocardioides</taxon>
    </lineage>
</organism>